<dbReference type="PANTHER" id="PTHR30386">
    <property type="entry name" value="MEMBRANE FUSION SUBUNIT OF EMRAB-TOLC MULTIDRUG EFFLUX PUMP"/>
    <property type="match status" value="1"/>
</dbReference>
<sequence length="453" mass="48747">MCAPCDADHAFNAAHPMSWQYREWEIHVDLVPIRVEVIEARRSRKAGAIVLARPVPMQVAAACGALIVLALGLLLAFGEYSSKVRVTGQLIYPGGAIKAVAPQFGRIVARHIKEGEVVKAGQVLFDLSAERIGGAGSIDARIGASLAMRREQIALHRDATLQQLALRGSSLADQQRLLKGELTTHLGAITIGDELVKSAQTSYDRQHALAQQGFVSPATLAQYKNALNVELAKRNALKVNLGNARGALLQIRNEAESLAARERIAITEAEQSLATIEQEAAEHEGRSMIRVLAPSAGAITALGYDVGQSVQPGTVLATVLPTGSMLEAKLLIPSQAKSSVAAGQQVKMRIDAFPYQKYGLVAGTIKQVELNPINDRASAPDGPNTSYVPMYRATVTMATNSMMMYGKQKLFEPGMTLEADIFNDRRKLIEWLVDPLIGVAKEHTPPAGRAQSK</sequence>
<proteinExistence type="predicted"/>
<keyword evidence="2" id="KW-0472">Membrane</keyword>
<keyword evidence="5" id="KW-1185">Reference proteome</keyword>
<dbReference type="InterPro" id="IPR058982">
    <property type="entry name" value="Beta-barrel_AprE"/>
</dbReference>
<dbReference type="PRINTS" id="PR01490">
    <property type="entry name" value="RTXTOXIND"/>
</dbReference>
<evidence type="ECO:0000313" key="4">
    <source>
        <dbReference type="EMBL" id="NHZ80827.1"/>
    </source>
</evidence>
<dbReference type="Pfam" id="PF26002">
    <property type="entry name" value="Beta-barrel_AprE"/>
    <property type="match status" value="1"/>
</dbReference>
<dbReference type="EMBL" id="WHJG01000015">
    <property type="protein sequence ID" value="NHZ80827.1"/>
    <property type="molecule type" value="Genomic_DNA"/>
</dbReference>
<accession>A0ABX0NE88</accession>
<evidence type="ECO:0000313" key="5">
    <source>
        <dbReference type="Proteomes" id="UP000621455"/>
    </source>
</evidence>
<dbReference type="PANTHER" id="PTHR30386:SF28">
    <property type="entry name" value="EXPORTED PROTEIN"/>
    <property type="match status" value="1"/>
</dbReference>
<reference evidence="4 5" key="1">
    <citation type="submission" date="2019-10" db="EMBL/GenBank/DDBJ databases">
        <title>Taxonomy of Antarctic Massilia spp.: description of Massilia rubra sp. nov., Massilia aquatica sp. nov., Massilia mucilaginosa sp. nov., Massilia frigida sp. nov. isolated from streams, lakes and regoliths.</title>
        <authorList>
            <person name="Holochova P."/>
            <person name="Sedlacek I."/>
            <person name="Kralova S."/>
            <person name="Maslanova I."/>
            <person name="Busse H.-J."/>
            <person name="Stankova E."/>
            <person name="Vrbovska V."/>
            <person name="Kovarovic V."/>
            <person name="Bartak M."/>
            <person name="Svec P."/>
            <person name="Pantucek R."/>
        </authorList>
    </citation>
    <scope>NUCLEOTIDE SEQUENCE [LARGE SCALE GENOMIC DNA]</scope>
    <source>
        <strain evidence="4 5">CCM 8695</strain>
    </source>
</reference>
<keyword evidence="1" id="KW-0175">Coiled coil</keyword>
<gene>
    <name evidence="4" type="ORF">F2P44_16320</name>
</gene>
<name>A0ABX0NE88_9BURK</name>
<keyword evidence="2" id="KW-1133">Transmembrane helix</keyword>
<dbReference type="Gene3D" id="2.40.30.170">
    <property type="match status" value="1"/>
</dbReference>
<organism evidence="4 5">
    <name type="scientific">Massilia frigida</name>
    <dbReference type="NCBI Taxonomy" id="2609281"/>
    <lineage>
        <taxon>Bacteria</taxon>
        <taxon>Pseudomonadati</taxon>
        <taxon>Pseudomonadota</taxon>
        <taxon>Betaproteobacteria</taxon>
        <taxon>Burkholderiales</taxon>
        <taxon>Oxalobacteraceae</taxon>
        <taxon>Telluria group</taxon>
        <taxon>Massilia</taxon>
    </lineage>
</organism>
<dbReference type="InterPro" id="IPR050739">
    <property type="entry name" value="MFP"/>
</dbReference>
<evidence type="ECO:0000256" key="1">
    <source>
        <dbReference type="SAM" id="Coils"/>
    </source>
</evidence>
<dbReference type="Proteomes" id="UP000621455">
    <property type="component" value="Unassembled WGS sequence"/>
</dbReference>
<feature type="transmembrane region" description="Helical" evidence="2">
    <location>
        <begin position="59"/>
        <end position="77"/>
    </location>
</feature>
<comment type="caution">
    <text evidence="4">The sequence shown here is derived from an EMBL/GenBank/DDBJ whole genome shotgun (WGS) entry which is preliminary data.</text>
</comment>
<protein>
    <submittedName>
        <fullName evidence="4">HlyD family efflux transporter periplasmic adaptor subunit</fullName>
    </submittedName>
</protein>
<keyword evidence="2" id="KW-0812">Transmembrane</keyword>
<feature type="coiled-coil region" evidence="1">
    <location>
        <begin position="259"/>
        <end position="286"/>
    </location>
</feature>
<evidence type="ECO:0000256" key="2">
    <source>
        <dbReference type="SAM" id="Phobius"/>
    </source>
</evidence>
<feature type="domain" description="AprE-like beta-barrel" evidence="3">
    <location>
        <begin position="329"/>
        <end position="421"/>
    </location>
</feature>
<evidence type="ECO:0000259" key="3">
    <source>
        <dbReference type="Pfam" id="PF26002"/>
    </source>
</evidence>